<gene>
    <name evidence="2" type="ORF">XA3_02120</name>
</gene>
<evidence type="ECO:0000313" key="3">
    <source>
        <dbReference type="Proteomes" id="UP001321861"/>
    </source>
</evidence>
<dbReference type="RefSeq" id="WP_317635712.1">
    <property type="nucleotide sequence ID" value="NZ_AP026802.1"/>
</dbReference>
<evidence type="ECO:0000256" key="1">
    <source>
        <dbReference type="SAM" id="MobiDB-lite"/>
    </source>
</evidence>
<name>A0AAU9CZB9_9LACO</name>
<organism evidence="2 3">
    <name type="scientific">Xylocopilactobacillus apicola</name>
    <dbReference type="NCBI Taxonomy" id="2932184"/>
    <lineage>
        <taxon>Bacteria</taxon>
        <taxon>Bacillati</taxon>
        <taxon>Bacillota</taxon>
        <taxon>Bacilli</taxon>
        <taxon>Lactobacillales</taxon>
        <taxon>Lactobacillaceae</taxon>
        <taxon>Xylocopilactobacillus</taxon>
    </lineage>
</organism>
<feature type="region of interest" description="Disordered" evidence="1">
    <location>
        <begin position="315"/>
        <end position="335"/>
    </location>
</feature>
<protein>
    <submittedName>
        <fullName evidence="2">Uncharacterized protein</fullName>
    </submittedName>
</protein>
<sequence length="335" mass="39138">MTNNFYAVGWQSPNRSQSFGQVKNFRKVNIKKGFDEFVKQIKFSGVSQELESDPVSKFEDAKSCLENVETNGNNTDVHFYRKVTEKYTNELSRINKINDQLNEDLPPLKNFENIRFYILTDSDESNTYRFYIKALRTTKIKTRFILTIIDSLLNINDIEHNGKSLPYGVCYVEVLDRNSNIVQYIFDVQEYEDIFGLNDSKIKMAKLNFEKFISVENNVKPEYMISGTYSVKVDDREREGIYKKIKEDRKLAKALAKYNGEANDFEWENIKRSNEMAEQFRQTPFKFDNDSKEIFLTSDSLDAWVSAITNTKKHSIAKGEDEDSLARNRKTTKTE</sequence>
<dbReference type="EMBL" id="AP026802">
    <property type="protein sequence ID" value="BDR57771.1"/>
    <property type="molecule type" value="Genomic_DNA"/>
</dbReference>
<dbReference type="KEGG" id="xap:XA3_02120"/>
<reference evidence="2 3" key="1">
    <citation type="journal article" date="2023" name="Microbiol. Spectr.">
        <title>Symbiosis of Carpenter Bees with Uncharacterized Lactic Acid Bacteria Showing NAD Auxotrophy.</title>
        <authorList>
            <person name="Kawasaki S."/>
            <person name="Ozawa K."/>
            <person name="Mori T."/>
            <person name="Yamamoto A."/>
            <person name="Ito M."/>
            <person name="Ohkuma M."/>
            <person name="Sakamoto M."/>
            <person name="Matsutani M."/>
        </authorList>
    </citation>
    <scope>NUCLEOTIDE SEQUENCE [LARGE SCALE GENOMIC DNA]</scope>
    <source>
        <strain evidence="2 3">XA3</strain>
    </source>
</reference>
<accession>A0AAU9CZB9</accession>
<keyword evidence="3" id="KW-1185">Reference proteome</keyword>
<evidence type="ECO:0000313" key="2">
    <source>
        <dbReference type="EMBL" id="BDR57771.1"/>
    </source>
</evidence>
<proteinExistence type="predicted"/>
<dbReference type="Proteomes" id="UP001321861">
    <property type="component" value="Chromosome"/>
</dbReference>
<dbReference type="AlphaFoldDB" id="A0AAU9CZB9"/>